<feature type="compositionally biased region" description="Polar residues" evidence="1">
    <location>
        <begin position="341"/>
        <end position="370"/>
    </location>
</feature>
<dbReference type="AlphaFoldDB" id="A0A8H7J5Q0"/>
<name>A0A8H7J5Q0_9PLEO</name>
<reference evidence="2" key="2">
    <citation type="submission" date="2020-09" db="EMBL/GenBank/DDBJ databases">
        <title>Reference genome assembly for Australian Ascochyta lentis isolate Al4.</title>
        <authorList>
            <person name="Lee R.C."/>
            <person name="Farfan-Caceres L.M."/>
            <person name="Debler J.W."/>
            <person name="Williams A.H."/>
            <person name="Henares B.M."/>
        </authorList>
    </citation>
    <scope>NUCLEOTIDE SEQUENCE</scope>
    <source>
        <strain evidence="2">Al4</strain>
    </source>
</reference>
<gene>
    <name evidence="2" type="ORF">EKO04_004787</name>
</gene>
<proteinExistence type="predicted"/>
<organism evidence="2 3">
    <name type="scientific">Ascochyta lentis</name>
    <dbReference type="NCBI Taxonomy" id="205686"/>
    <lineage>
        <taxon>Eukaryota</taxon>
        <taxon>Fungi</taxon>
        <taxon>Dikarya</taxon>
        <taxon>Ascomycota</taxon>
        <taxon>Pezizomycotina</taxon>
        <taxon>Dothideomycetes</taxon>
        <taxon>Pleosporomycetidae</taxon>
        <taxon>Pleosporales</taxon>
        <taxon>Pleosporineae</taxon>
        <taxon>Didymellaceae</taxon>
        <taxon>Ascochyta</taxon>
    </lineage>
</organism>
<evidence type="ECO:0000313" key="2">
    <source>
        <dbReference type="EMBL" id="KAF9697100.1"/>
    </source>
</evidence>
<sequence length="492" mass="55237">MQGPQSVFTPLNICRSPLTAPSSLFTLEPVFPGATNTSSEKTSIADSVTDSRAGFVNQDTMASRHLYDCFDTQDKGHFYAADELYDKGVWVGYLAEGSRNTRYRQLPSFRELENNHKNLNLPYPTPLPDSSCNDREAVCRGCFGNRSIILQLREVRFGSHNKVLIMPLNGADEAGLFCIMLPQSMDRSIKALEAFRPFEHGIDRVDTEPFVNEYMLLAVRNRKHNSGVLHTVGTTLSPAELSRIANRPGRHQSGPRSSDQASLMKSIEKTSQGRLQKIAKRKRQQVVDDDVEPCDANKESRLETLTDPRMIASVVNLSDDDTAERLEVPNARRSVSKVRFEQQTPELQNNVPRPSLVQTNVPRSGSVNTSQFEEGQASRIYFIWKFDYEGTEYEAMRTLHEATTFGGLLDLFREEAEGIPSATEQIKSNMWFLKYKLADGTGKAVAISLKSQQFELNFSRLLRGLAEKKEWKEDPNATVEIELEAKSSGVIG</sequence>
<protein>
    <submittedName>
        <fullName evidence="2">Uncharacterized protein</fullName>
    </submittedName>
</protein>
<feature type="compositionally biased region" description="Polar residues" evidence="1">
    <location>
        <begin position="254"/>
        <end position="274"/>
    </location>
</feature>
<keyword evidence="3" id="KW-1185">Reference proteome</keyword>
<dbReference type="EMBL" id="RZGK01000008">
    <property type="protein sequence ID" value="KAF9697100.1"/>
    <property type="molecule type" value="Genomic_DNA"/>
</dbReference>
<reference evidence="2" key="1">
    <citation type="submission" date="2018-12" db="EMBL/GenBank/DDBJ databases">
        <authorList>
            <person name="Syme R.A."/>
            <person name="Farfan-Caceres L."/>
            <person name="Lichtenzveig J."/>
        </authorList>
    </citation>
    <scope>NUCLEOTIDE SEQUENCE</scope>
    <source>
        <strain evidence="2">Al4</strain>
    </source>
</reference>
<feature type="region of interest" description="Disordered" evidence="1">
    <location>
        <begin position="336"/>
        <end position="370"/>
    </location>
</feature>
<dbReference type="Proteomes" id="UP000651452">
    <property type="component" value="Unassembled WGS sequence"/>
</dbReference>
<dbReference type="OrthoDB" id="3783585at2759"/>
<evidence type="ECO:0000256" key="1">
    <source>
        <dbReference type="SAM" id="MobiDB-lite"/>
    </source>
</evidence>
<comment type="caution">
    <text evidence="2">The sequence shown here is derived from an EMBL/GenBank/DDBJ whole genome shotgun (WGS) entry which is preliminary data.</text>
</comment>
<feature type="region of interest" description="Disordered" evidence="1">
    <location>
        <begin position="246"/>
        <end position="291"/>
    </location>
</feature>
<evidence type="ECO:0000313" key="3">
    <source>
        <dbReference type="Proteomes" id="UP000651452"/>
    </source>
</evidence>
<accession>A0A8H7J5Q0</accession>